<gene>
    <name evidence="1" type="ORF">NQ176_g1474</name>
</gene>
<reference evidence="1" key="1">
    <citation type="submission" date="2022-08" db="EMBL/GenBank/DDBJ databases">
        <title>Genome Sequence of Lecanicillium fungicola.</title>
        <authorList>
            <person name="Buettner E."/>
        </authorList>
    </citation>
    <scope>NUCLEOTIDE SEQUENCE</scope>
    <source>
        <strain evidence="1">Babe33</strain>
    </source>
</reference>
<proteinExistence type="predicted"/>
<comment type="caution">
    <text evidence="1">The sequence shown here is derived from an EMBL/GenBank/DDBJ whole genome shotgun (WGS) entry which is preliminary data.</text>
</comment>
<accession>A0ACC1NV01</accession>
<protein>
    <submittedName>
        <fullName evidence="1">Uncharacterized protein</fullName>
    </submittedName>
</protein>
<name>A0ACC1NV01_9HYPO</name>
<keyword evidence="2" id="KW-1185">Reference proteome</keyword>
<sequence length="272" mass="30648">MSEIPKSITNASRKTTSQGNTATSHQDMAMLRLLKAKEKGKSAQDILLIKTENPWAIYERIYDMTLGMNEPFLVVEHDHINMLELIQHPNFATAQEIYKLEDSYLVVFEHIPLSLAEAVGNPFLNRPRLAAIIGQIVEALGFLETHGLSHRHLKPSTILLHPSGRVKLIGQENCTKSTSQKDIRDLGRVMMELIQGYAKDSENVGLDNPQSWDVDVVDFLSATTSASSASELQKHPFIQHWQKERLKGLISLVMKWAMPDYEYRGSVANEEA</sequence>
<dbReference type="EMBL" id="JANJQO010000083">
    <property type="protein sequence ID" value="KAJ2982301.1"/>
    <property type="molecule type" value="Genomic_DNA"/>
</dbReference>
<evidence type="ECO:0000313" key="2">
    <source>
        <dbReference type="Proteomes" id="UP001143910"/>
    </source>
</evidence>
<evidence type="ECO:0000313" key="1">
    <source>
        <dbReference type="EMBL" id="KAJ2982301.1"/>
    </source>
</evidence>
<organism evidence="1 2">
    <name type="scientific">Zarea fungicola</name>
    <dbReference type="NCBI Taxonomy" id="93591"/>
    <lineage>
        <taxon>Eukaryota</taxon>
        <taxon>Fungi</taxon>
        <taxon>Dikarya</taxon>
        <taxon>Ascomycota</taxon>
        <taxon>Pezizomycotina</taxon>
        <taxon>Sordariomycetes</taxon>
        <taxon>Hypocreomycetidae</taxon>
        <taxon>Hypocreales</taxon>
        <taxon>Cordycipitaceae</taxon>
        <taxon>Zarea</taxon>
    </lineage>
</organism>
<dbReference type="Proteomes" id="UP001143910">
    <property type="component" value="Unassembled WGS sequence"/>
</dbReference>